<dbReference type="Proteomes" id="UP000020406">
    <property type="component" value="Unassembled WGS sequence"/>
</dbReference>
<reference evidence="1 2" key="1">
    <citation type="journal article" date="2014" name="Genome Announc.">
        <title>Draft Genome Sequence of Xylella fastidiosa Pear Leaf Scorch Strain in Taiwan.</title>
        <authorList>
            <person name="Su C.C."/>
            <person name="Deng W.L."/>
            <person name="Jan F.J."/>
            <person name="Chang C.J."/>
            <person name="Huang H."/>
            <person name="Chen J."/>
        </authorList>
    </citation>
    <scope>NUCLEOTIDE SEQUENCE [LARGE SCALE GENOMIC DNA]</scope>
    <source>
        <strain evidence="1 2">PLS229</strain>
    </source>
</reference>
<organism evidence="1 2">
    <name type="scientific">Xylella taiwanensis</name>
    <dbReference type="NCBI Taxonomy" id="1444770"/>
    <lineage>
        <taxon>Bacteria</taxon>
        <taxon>Pseudomonadati</taxon>
        <taxon>Pseudomonadota</taxon>
        <taxon>Gammaproteobacteria</taxon>
        <taxon>Lysobacterales</taxon>
        <taxon>Lysobacteraceae</taxon>
        <taxon>Xylella</taxon>
    </lineage>
</organism>
<dbReference type="STRING" id="1444770.AF72_08405"/>
<evidence type="ECO:0000313" key="1">
    <source>
        <dbReference type="EMBL" id="EWS77967.1"/>
    </source>
</evidence>
<dbReference type="PATRIC" id="fig|1444770.3.peg.1989"/>
<evidence type="ECO:0000313" key="2">
    <source>
        <dbReference type="Proteomes" id="UP000020406"/>
    </source>
</evidence>
<dbReference type="AlphaFoldDB" id="Z9JJN5"/>
<comment type="caution">
    <text evidence="1">The sequence shown here is derived from an EMBL/GenBank/DDBJ whole genome shotgun (WGS) entry which is preliminary data.</text>
</comment>
<proteinExistence type="predicted"/>
<protein>
    <submittedName>
        <fullName evidence="1">Uncharacterized protein</fullName>
    </submittedName>
</protein>
<dbReference type="EMBL" id="JDSQ01000012">
    <property type="protein sequence ID" value="EWS77967.1"/>
    <property type="molecule type" value="Genomic_DNA"/>
</dbReference>
<gene>
    <name evidence="1" type="ORF">AF72_08405</name>
</gene>
<accession>Z9JJN5</accession>
<name>Z9JJN5_9GAMM</name>
<sequence length="41" mass="4528">MVDLLRPAHDSFVALHTGVAGSKWVLPLRYDADRCMSNATL</sequence>